<dbReference type="RefSeq" id="WP_213004875.1">
    <property type="nucleotide sequence ID" value="NZ_BOQN01000009.1"/>
</dbReference>
<name>A0A919W1X2_9ACTN</name>
<dbReference type="Proteomes" id="UP000677082">
    <property type="component" value="Unassembled WGS sequence"/>
</dbReference>
<dbReference type="EMBL" id="BOQN01000009">
    <property type="protein sequence ID" value="GIM88895.1"/>
    <property type="molecule type" value="Genomic_DNA"/>
</dbReference>
<reference evidence="1 2" key="1">
    <citation type="submission" date="2021-03" db="EMBL/GenBank/DDBJ databases">
        <title>Whole genome shotgun sequence of Actinoplanes toevensis NBRC 105298.</title>
        <authorList>
            <person name="Komaki H."/>
            <person name="Tamura T."/>
        </authorList>
    </citation>
    <scope>NUCLEOTIDE SEQUENCE [LARGE SCALE GENOMIC DNA]</scope>
    <source>
        <strain evidence="1 2">NBRC 105298</strain>
    </source>
</reference>
<dbReference type="AlphaFoldDB" id="A0A919W1X2"/>
<evidence type="ECO:0000313" key="1">
    <source>
        <dbReference type="EMBL" id="GIM88895.1"/>
    </source>
</evidence>
<comment type="caution">
    <text evidence="1">The sequence shown here is derived from an EMBL/GenBank/DDBJ whole genome shotgun (WGS) entry which is preliminary data.</text>
</comment>
<evidence type="ECO:0000313" key="2">
    <source>
        <dbReference type="Proteomes" id="UP000677082"/>
    </source>
</evidence>
<gene>
    <name evidence="1" type="ORF">Ato02nite_006880</name>
</gene>
<proteinExistence type="predicted"/>
<sequence>MNPIRTCPICTGTDDHPRHVIDVADTTIAVHMDCCATARNCDVCKAQLAGVGGVKGNPKGDRLREHLLTTGPGADQPGWTAPVVLEEVA</sequence>
<protein>
    <submittedName>
        <fullName evidence="1">Uncharacterized protein</fullName>
    </submittedName>
</protein>
<keyword evidence="2" id="KW-1185">Reference proteome</keyword>
<organism evidence="1 2">
    <name type="scientific">Paractinoplanes toevensis</name>
    <dbReference type="NCBI Taxonomy" id="571911"/>
    <lineage>
        <taxon>Bacteria</taxon>
        <taxon>Bacillati</taxon>
        <taxon>Actinomycetota</taxon>
        <taxon>Actinomycetes</taxon>
        <taxon>Micromonosporales</taxon>
        <taxon>Micromonosporaceae</taxon>
        <taxon>Paractinoplanes</taxon>
    </lineage>
</organism>
<accession>A0A919W1X2</accession>